<dbReference type="PhylomeDB" id="A7SL62"/>
<dbReference type="eggNOG" id="KOG2624">
    <property type="taxonomic scope" value="Eukaryota"/>
</dbReference>
<dbReference type="InParanoid" id="A7SL62"/>
<evidence type="ECO:0000256" key="9">
    <source>
        <dbReference type="SAM" id="SignalP"/>
    </source>
</evidence>
<keyword evidence="5" id="KW-0443">Lipid metabolism</keyword>
<dbReference type="PANTHER" id="PTHR11005">
    <property type="entry name" value="LYSOSOMAL ACID LIPASE-RELATED"/>
    <property type="match status" value="1"/>
</dbReference>
<evidence type="ECO:0000256" key="1">
    <source>
        <dbReference type="ARBA" id="ARBA00010701"/>
    </source>
</evidence>
<feature type="chain" id="PRO_5002715170" description="Lipase" evidence="9">
    <location>
        <begin position="17"/>
        <end position="421"/>
    </location>
</feature>
<evidence type="ECO:0000256" key="4">
    <source>
        <dbReference type="ARBA" id="ARBA00022963"/>
    </source>
</evidence>
<keyword evidence="12" id="KW-1185">Reference proteome</keyword>
<dbReference type="PIRSF" id="PIRSF000862">
    <property type="entry name" value="Steryl_ester_lip"/>
    <property type="match status" value="1"/>
</dbReference>
<dbReference type="ESTHER" id="nemve-a7t3e6">
    <property type="family name" value="Acidic_Lipase"/>
</dbReference>
<dbReference type="KEGG" id="nve:5506983"/>
<reference evidence="11 12" key="1">
    <citation type="journal article" date="2007" name="Science">
        <title>Sea anemone genome reveals ancestral eumetazoan gene repertoire and genomic organization.</title>
        <authorList>
            <person name="Putnam N.H."/>
            <person name="Srivastava M."/>
            <person name="Hellsten U."/>
            <person name="Dirks B."/>
            <person name="Chapman J."/>
            <person name="Salamov A."/>
            <person name="Terry A."/>
            <person name="Shapiro H."/>
            <person name="Lindquist E."/>
            <person name="Kapitonov V.V."/>
            <person name="Jurka J."/>
            <person name="Genikhovich G."/>
            <person name="Grigoriev I.V."/>
            <person name="Lucas S.M."/>
            <person name="Steele R.E."/>
            <person name="Finnerty J.R."/>
            <person name="Technau U."/>
            <person name="Martindale M.Q."/>
            <person name="Rokhsar D.S."/>
        </authorList>
    </citation>
    <scope>NUCLEOTIDE SEQUENCE [LARGE SCALE GENOMIC DNA]</scope>
    <source>
        <strain evidence="12">CH2 X CH6</strain>
    </source>
</reference>
<evidence type="ECO:0000256" key="6">
    <source>
        <dbReference type="ARBA" id="ARBA00023180"/>
    </source>
</evidence>
<comment type="similarity">
    <text evidence="1 7">Belongs to the AB hydrolase superfamily. Lipase family.</text>
</comment>
<evidence type="ECO:0000256" key="2">
    <source>
        <dbReference type="ARBA" id="ARBA00022729"/>
    </source>
</evidence>
<dbReference type="SUPFAM" id="SSF53474">
    <property type="entry name" value="alpha/beta-Hydrolases"/>
    <property type="match status" value="1"/>
</dbReference>
<evidence type="ECO:0000259" key="10">
    <source>
        <dbReference type="Pfam" id="PF04083"/>
    </source>
</evidence>
<dbReference type="Pfam" id="PF04083">
    <property type="entry name" value="Abhydro_lipase"/>
    <property type="match status" value="1"/>
</dbReference>
<feature type="active site" description="Charge relay system" evidence="8">
    <location>
        <position position="391"/>
    </location>
</feature>
<dbReference type="HOGENOM" id="CLU_010974_0_0_1"/>
<dbReference type="GO" id="GO:0016298">
    <property type="term" value="F:lipase activity"/>
    <property type="evidence" value="ECO:0000318"/>
    <property type="project" value="GO_Central"/>
</dbReference>
<evidence type="ECO:0000256" key="3">
    <source>
        <dbReference type="ARBA" id="ARBA00022801"/>
    </source>
</evidence>
<dbReference type="GO" id="GO:0006629">
    <property type="term" value="P:lipid metabolic process"/>
    <property type="evidence" value="ECO:0000318"/>
    <property type="project" value="GO_Central"/>
</dbReference>
<accession>A7SL62</accession>
<keyword evidence="6" id="KW-0325">Glycoprotein</keyword>
<proteinExistence type="inferred from homology"/>
<evidence type="ECO:0000256" key="5">
    <source>
        <dbReference type="ARBA" id="ARBA00023098"/>
    </source>
</evidence>
<organism evidence="11 12">
    <name type="scientific">Nematostella vectensis</name>
    <name type="common">Starlet sea anemone</name>
    <dbReference type="NCBI Taxonomy" id="45351"/>
    <lineage>
        <taxon>Eukaryota</taxon>
        <taxon>Metazoa</taxon>
        <taxon>Cnidaria</taxon>
        <taxon>Anthozoa</taxon>
        <taxon>Hexacorallia</taxon>
        <taxon>Actiniaria</taxon>
        <taxon>Edwardsiidae</taxon>
        <taxon>Nematostella</taxon>
    </lineage>
</organism>
<dbReference type="AlphaFoldDB" id="A7SL62"/>
<gene>
    <name evidence="11" type="ORF">NEMVEDRAFT_v1g171796</name>
</gene>
<dbReference type="InterPro" id="IPR006693">
    <property type="entry name" value="AB_hydrolase_lipase"/>
</dbReference>
<dbReference type="OrthoDB" id="9974421at2759"/>
<dbReference type="GO" id="GO:0016042">
    <property type="term" value="P:lipid catabolic process"/>
    <property type="evidence" value="ECO:0007669"/>
    <property type="project" value="UniProtKB-KW"/>
</dbReference>
<dbReference type="FunCoup" id="A7SL62">
    <property type="interactions" value="28"/>
</dbReference>
<keyword evidence="2 9" id="KW-0732">Signal</keyword>
<dbReference type="InterPro" id="IPR025483">
    <property type="entry name" value="Lipase_euk"/>
</dbReference>
<evidence type="ECO:0000256" key="8">
    <source>
        <dbReference type="PIRSR" id="PIRSR000862-1"/>
    </source>
</evidence>
<dbReference type="Proteomes" id="UP000001593">
    <property type="component" value="Unassembled WGS sequence"/>
</dbReference>
<feature type="domain" description="Partial AB-hydrolase lipase" evidence="10">
    <location>
        <begin position="51"/>
        <end position="114"/>
    </location>
</feature>
<protein>
    <recommendedName>
        <fullName evidence="7">Lipase</fullName>
    </recommendedName>
</protein>
<dbReference type="InterPro" id="IPR029058">
    <property type="entry name" value="AB_hydrolase_fold"/>
</dbReference>
<dbReference type="STRING" id="45351.A7SL62"/>
<evidence type="ECO:0000313" key="12">
    <source>
        <dbReference type="Proteomes" id="UP000001593"/>
    </source>
</evidence>
<evidence type="ECO:0000313" key="11">
    <source>
        <dbReference type="EMBL" id="EDO35549.1"/>
    </source>
</evidence>
<dbReference type="Gene3D" id="3.40.50.1820">
    <property type="entry name" value="alpha/beta hydrolase"/>
    <property type="match status" value="1"/>
</dbReference>
<name>A7SL62_NEMVE</name>
<feature type="active site" description="Charge relay system" evidence="8">
    <location>
        <position position="362"/>
    </location>
</feature>
<feature type="signal peptide" evidence="9">
    <location>
        <begin position="1"/>
        <end position="16"/>
    </location>
</feature>
<keyword evidence="3 7" id="KW-0378">Hydrolase</keyword>
<dbReference type="OMA" id="GTMHQIG"/>
<keyword evidence="4 7" id="KW-0442">Lipid degradation</keyword>
<feature type="active site" description="Nucleophile" evidence="8">
    <location>
        <position position="189"/>
    </location>
</feature>
<sequence>MEFLLALLALSCGCSALHLQHGGISHSSRSSSEPPATLEHWHELPEVHMNVTQLIQYNGYPVEDYDVTTEDGYILSVQRIPYGREGKCKGVKDKPVVFLQHGLLCSATNWVTNLYNESFGFILADQCFDVWLGNVRGNTYGKRHVKLPVDSDAFWDFSFDEMAKYDLPAMIDFVTKTTGQASLYYAGHSQGTMIGFIAFAHNPAVIQKVKAFYALAPVSTVSHMGGALKYLAYLSPEIEFLFKVLGVRDFLPTDDVMRVLADLVCRPDYIRVVCSDFLFLIAGMDRSQLNETRLPIYISHTPAGTSVKNVVHFAQIFREKKFQMYDYGSAEKNKHKYNQDTPPQYNVSAVKVPSALYWGGHDVLADPTDVKDLLAKLPHQMYNKYLPTWDHLDFIWALDAASLVYDDVIRHIKSKEMEDAS</sequence>
<dbReference type="FunFam" id="3.40.50.1820:FF:000021">
    <property type="entry name" value="Lipase"/>
    <property type="match status" value="1"/>
</dbReference>
<dbReference type="EMBL" id="DS469695">
    <property type="protein sequence ID" value="EDO35549.1"/>
    <property type="molecule type" value="Genomic_DNA"/>
</dbReference>
<evidence type="ECO:0000256" key="7">
    <source>
        <dbReference type="PIRNR" id="PIRNR000862"/>
    </source>
</evidence>